<proteinExistence type="inferred from homology"/>
<organism evidence="5 6">
    <name type="scientific">Nocardiopsis metallicus</name>
    <dbReference type="NCBI Taxonomy" id="179819"/>
    <lineage>
        <taxon>Bacteria</taxon>
        <taxon>Bacillati</taxon>
        <taxon>Actinomycetota</taxon>
        <taxon>Actinomycetes</taxon>
        <taxon>Streptosporangiales</taxon>
        <taxon>Nocardiopsidaceae</taxon>
        <taxon>Nocardiopsis</taxon>
    </lineage>
</organism>
<evidence type="ECO:0000256" key="3">
    <source>
        <dbReference type="RuleBase" id="RU000363"/>
    </source>
</evidence>
<keyword evidence="2" id="KW-0560">Oxidoreductase</keyword>
<dbReference type="Proteomes" id="UP000579647">
    <property type="component" value="Unassembled WGS sequence"/>
</dbReference>
<dbReference type="InterPro" id="IPR002347">
    <property type="entry name" value="SDR_fam"/>
</dbReference>
<dbReference type="Gene3D" id="3.40.50.720">
    <property type="entry name" value="NAD(P)-binding Rossmann-like Domain"/>
    <property type="match status" value="1"/>
</dbReference>
<evidence type="ECO:0000256" key="1">
    <source>
        <dbReference type="ARBA" id="ARBA00006484"/>
    </source>
</evidence>
<dbReference type="SMART" id="SM00822">
    <property type="entry name" value="PKS_KR"/>
    <property type="match status" value="1"/>
</dbReference>
<dbReference type="Pfam" id="PF00106">
    <property type="entry name" value="adh_short"/>
    <property type="match status" value="1"/>
</dbReference>
<comment type="similarity">
    <text evidence="1 3">Belongs to the short-chain dehydrogenases/reductases (SDR) family.</text>
</comment>
<evidence type="ECO:0000313" key="5">
    <source>
        <dbReference type="EMBL" id="MBB5493735.1"/>
    </source>
</evidence>
<dbReference type="PANTHER" id="PTHR43669">
    <property type="entry name" value="5-KETO-D-GLUCONATE 5-REDUCTASE"/>
    <property type="match status" value="1"/>
</dbReference>
<feature type="domain" description="Ketoreductase" evidence="4">
    <location>
        <begin position="8"/>
        <end position="186"/>
    </location>
</feature>
<sequence>MAAGNDHKVIVITGAGAGIGRETARRLLGDGHSVVLAGRRRKTLEETADGSPGAVVVETDVTSAESVRALFGAVRERFGRVDVLFNNAGVFGPAASVDEIGDSAWREVLDTNVTGSLNCAREAAAMMKAQAPQGGRIINNGSISAHVPRPSSVAYTVSKHAISGLTASMNLDLRGYGIACTQIDVGNAATAMTAGFGQARQADGSVRAEPSIDAAHVADMIAHIVSLPLDVSVPTVTVMAREMPFAGRG</sequence>
<dbReference type="PANTHER" id="PTHR43669:SF12">
    <property type="entry name" value="BLR5618 PROTEIN"/>
    <property type="match status" value="1"/>
</dbReference>
<evidence type="ECO:0000313" key="6">
    <source>
        <dbReference type="Proteomes" id="UP000579647"/>
    </source>
</evidence>
<evidence type="ECO:0000256" key="2">
    <source>
        <dbReference type="ARBA" id="ARBA00023002"/>
    </source>
</evidence>
<comment type="caution">
    <text evidence="5">The sequence shown here is derived from an EMBL/GenBank/DDBJ whole genome shotgun (WGS) entry which is preliminary data.</text>
</comment>
<dbReference type="FunFam" id="3.40.50.720:FF:000084">
    <property type="entry name" value="Short-chain dehydrogenase reductase"/>
    <property type="match status" value="1"/>
</dbReference>
<dbReference type="AlphaFoldDB" id="A0A840WPI9"/>
<dbReference type="GO" id="GO:0016491">
    <property type="term" value="F:oxidoreductase activity"/>
    <property type="evidence" value="ECO:0007669"/>
    <property type="project" value="UniProtKB-KW"/>
</dbReference>
<accession>A0A840WPI9</accession>
<dbReference type="CDD" id="cd05233">
    <property type="entry name" value="SDR_c"/>
    <property type="match status" value="1"/>
</dbReference>
<dbReference type="InterPro" id="IPR036291">
    <property type="entry name" value="NAD(P)-bd_dom_sf"/>
</dbReference>
<keyword evidence="6" id="KW-1185">Reference proteome</keyword>
<dbReference type="SUPFAM" id="SSF51735">
    <property type="entry name" value="NAD(P)-binding Rossmann-fold domains"/>
    <property type="match status" value="1"/>
</dbReference>
<evidence type="ECO:0000259" key="4">
    <source>
        <dbReference type="SMART" id="SM00822"/>
    </source>
</evidence>
<name>A0A840WPI9_9ACTN</name>
<gene>
    <name evidence="5" type="ORF">HNR07_004872</name>
</gene>
<dbReference type="RefSeq" id="WP_184366875.1">
    <property type="nucleotide sequence ID" value="NZ_BAAAKM010000062.1"/>
</dbReference>
<dbReference type="PRINTS" id="PR00080">
    <property type="entry name" value="SDRFAMILY"/>
</dbReference>
<dbReference type="InterPro" id="IPR057326">
    <property type="entry name" value="KR_dom"/>
</dbReference>
<dbReference type="EMBL" id="JACHDO010000001">
    <property type="protein sequence ID" value="MBB5493735.1"/>
    <property type="molecule type" value="Genomic_DNA"/>
</dbReference>
<dbReference type="PRINTS" id="PR00081">
    <property type="entry name" value="GDHRDH"/>
</dbReference>
<protein>
    <submittedName>
        <fullName evidence="5">NAD(P)-dependent dehydrogenase (Short-subunit alcohol dehydrogenase family)</fullName>
    </submittedName>
</protein>
<reference evidence="5 6" key="1">
    <citation type="submission" date="2020-08" db="EMBL/GenBank/DDBJ databases">
        <title>Sequencing the genomes of 1000 actinobacteria strains.</title>
        <authorList>
            <person name="Klenk H.-P."/>
        </authorList>
    </citation>
    <scope>NUCLEOTIDE SEQUENCE [LARGE SCALE GENOMIC DNA]</scope>
    <source>
        <strain evidence="5 6">DSM 44598</strain>
    </source>
</reference>